<keyword evidence="2" id="KW-0548">Nucleotidyltransferase</keyword>
<dbReference type="EMBL" id="JANPWB010000007">
    <property type="protein sequence ID" value="KAJ1173097.1"/>
    <property type="molecule type" value="Genomic_DNA"/>
</dbReference>
<dbReference type="Pfam" id="PF17917">
    <property type="entry name" value="RT_RNaseH"/>
    <property type="match status" value="1"/>
</dbReference>
<dbReference type="InterPro" id="IPR043502">
    <property type="entry name" value="DNA/RNA_pol_sf"/>
</dbReference>
<evidence type="ECO:0000256" key="6">
    <source>
        <dbReference type="ARBA" id="ARBA00022918"/>
    </source>
</evidence>
<sequence>GEEKAIAFASRSLKDAEQNYSVIEREALACSWAIKHFKFYLWGLPFVVRTDHKPLIQIFSSKKNEDLSPRIKRWVEGLLDYNFQVEYIPGTRNCVADFLSRAPIDSGD</sequence>
<keyword evidence="4" id="KW-0255">Endonuclease</keyword>
<keyword evidence="6" id="KW-0695">RNA-directed DNA polymerase</keyword>
<dbReference type="InterPro" id="IPR041373">
    <property type="entry name" value="RT_RNaseH"/>
</dbReference>
<reference evidence="8" key="1">
    <citation type="journal article" date="2022" name="bioRxiv">
        <title>Sequencing and chromosome-scale assembly of the giantPleurodeles waltlgenome.</title>
        <authorList>
            <person name="Brown T."/>
            <person name="Elewa A."/>
            <person name="Iarovenko S."/>
            <person name="Subramanian E."/>
            <person name="Araus A.J."/>
            <person name="Petzold A."/>
            <person name="Susuki M."/>
            <person name="Suzuki K.-i.T."/>
            <person name="Hayashi T."/>
            <person name="Toyoda A."/>
            <person name="Oliveira C."/>
            <person name="Osipova E."/>
            <person name="Leigh N.D."/>
            <person name="Simon A."/>
            <person name="Yun M.H."/>
        </authorList>
    </citation>
    <scope>NUCLEOTIDE SEQUENCE</scope>
    <source>
        <strain evidence="8">20211129_DDA</strain>
        <tissue evidence="8">Liver</tissue>
    </source>
</reference>
<keyword evidence="1" id="KW-0808">Transferase</keyword>
<proteinExistence type="predicted"/>
<dbReference type="InterPro" id="IPR050951">
    <property type="entry name" value="Retrovirus_Pol_polyprotein"/>
</dbReference>
<name>A0AAV7T9C2_PLEWA</name>
<dbReference type="GO" id="GO:0003964">
    <property type="term" value="F:RNA-directed DNA polymerase activity"/>
    <property type="evidence" value="ECO:0007669"/>
    <property type="project" value="UniProtKB-KW"/>
</dbReference>
<keyword evidence="9" id="KW-1185">Reference proteome</keyword>
<evidence type="ECO:0000259" key="7">
    <source>
        <dbReference type="Pfam" id="PF17917"/>
    </source>
</evidence>
<evidence type="ECO:0000256" key="3">
    <source>
        <dbReference type="ARBA" id="ARBA00022722"/>
    </source>
</evidence>
<dbReference type="PANTHER" id="PTHR37984">
    <property type="entry name" value="PROTEIN CBG26694"/>
    <property type="match status" value="1"/>
</dbReference>
<feature type="non-terminal residue" evidence="8">
    <location>
        <position position="108"/>
    </location>
</feature>
<evidence type="ECO:0000313" key="9">
    <source>
        <dbReference type="Proteomes" id="UP001066276"/>
    </source>
</evidence>
<dbReference type="Proteomes" id="UP001066276">
    <property type="component" value="Chromosome 4_1"/>
</dbReference>
<feature type="non-terminal residue" evidence="8">
    <location>
        <position position="1"/>
    </location>
</feature>
<accession>A0AAV7T9C2</accession>
<dbReference type="GO" id="GO:0016787">
    <property type="term" value="F:hydrolase activity"/>
    <property type="evidence" value="ECO:0007669"/>
    <property type="project" value="UniProtKB-KW"/>
</dbReference>
<dbReference type="SUPFAM" id="SSF56672">
    <property type="entry name" value="DNA/RNA polymerases"/>
    <property type="match status" value="1"/>
</dbReference>
<keyword evidence="5" id="KW-0378">Hydrolase</keyword>
<feature type="domain" description="Reverse transcriptase RNase H-like" evidence="7">
    <location>
        <begin position="1"/>
        <end position="81"/>
    </location>
</feature>
<dbReference type="AlphaFoldDB" id="A0AAV7T9C2"/>
<comment type="caution">
    <text evidence="8">The sequence shown here is derived from an EMBL/GenBank/DDBJ whole genome shotgun (WGS) entry which is preliminary data.</text>
</comment>
<evidence type="ECO:0000256" key="4">
    <source>
        <dbReference type="ARBA" id="ARBA00022759"/>
    </source>
</evidence>
<evidence type="ECO:0000256" key="1">
    <source>
        <dbReference type="ARBA" id="ARBA00022679"/>
    </source>
</evidence>
<dbReference type="GO" id="GO:0004519">
    <property type="term" value="F:endonuclease activity"/>
    <property type="evidence" value="ECO:0007669"/>
    <property type="project" value="UniProtKB-KW"/>
</dbReference>
<dbReference type="CDD" id="cd09274">
    <property type="entry name" value="RNase_HI_RT_Ty3"/>
    <property type="match status" value="1"/>
</dbReference>
<keyword evidence="3" id="KW-0540">Nuclease</keyword>
<gene>
    <name evidence="8" type="ORF">NDU88_004938</name>
</gene>
<evidence type="ECO:0000256" key="2">
    <source>
        <dbReference type="ARBA" id="ARBA00022695"/>
    </source>
</evidence>
<dbReference type="PANTHER" id="PTHR37984:SF15">
    <property type="entry name" value="INTEGRASE CATALYTIC DOMAIN-CONTAINING PROTEIN"/>
    <property type="match status" value="1"/>
</dbReference>
<evidence type="ECO:0000256" key="5">
    <source>
        <dbReference type="ARBA" id="ARBA00022801"/>
    </source>
</evidence>
<organism evidence="8 9">
    <name type="scientific">Pleurodeles waltl</name>
    <name type="common">Iberian ribbed newt</name>
    <dbReference type="NCBI Taxonomy" id="8319"/>
    <lineage>
        <taxon>Eukaryota</taxon>
        <taxon>Metazoa</taxon>
        <taxon>Chordata</taxon>
        <taxon>Craniata</taxon>
        <taxon>Vertebrata</taxon>
        <taxon>Euteleostomi</taxon>
        <taxon>Amphibia</taxon>
        <taxon>Batrachia</taxon>
        <taxon>Caudata</taxon>
        <taxon>Salamandroidea</taxon>
        <taxon>Salamandridae</taxon>
        <taxon>Pleurodelinae</taxon>
        <taxon>Pleurodeles</taxon>
    </lineage>
</organism>
<protein>
    <recommendedName>
        <fullName evidence="7">Reverse transcriptase RNase H-like domain-containing protein</fullName>
    </recommendedName>
</protein>
<evidence type="ECO:0000313" key="8">
    <source>
        <dbReference type="EMBL" id="KAJ1173097.1"/>
    </source>
</evidence>